<name>A0A0N4XVV3_NIPBR</name>
<feature type="transmembrane region" description="Helical" evidence="1">
    <location>
        <begin position="20"/>
        <end position="39"/>
    </location>
</feature>
<keyword evidence="1" id="KW-0812">Transmembrane</keyword>
<dbReference type="AlphaFoldDB" id="A0A0N4XVV3"/>
<sequence>MAAVEHVAHKRCLEGWRLSYSLGFVSAVVAMASSWRWIFGELLCQLLLEERIVDVFSFELKLTDNADEFFAQALLILEAFGARRPDDGFGWTLLSGGLTPSLRRPIICNNTNTTNKIVGSSWKLRGADGVGGVAGGGAGGEADGAADGAAVGGTCSGEAGGQAGGVAVWGNS</sequence>
<dbReference type="WBParaSite" id="NBR_0000695801-mRNA-1">
    <property type="protein sequence ID" value="NBR_0000695801-mRNA-1"/>
    <property type="gene ID" value="NBR_0000695801"/>
</dbReference>
<reference evidence="4" key="1">
    <citation type="submission" date="2017-02" db="UniProtKB">
        <authorList>
            <consortium name="WormBaseParasite"/>
        </authorList>
    </citation>
    <scope>IDENTIFICATION</scope>
</reference>
<evidence type="ECO:0000313" key="3">
    <source>
        <dbReference type="Proteomes" id="UP000271162"/>
    </source>
</evidence>
<keyword evidence="3" id="KW-1185">Reference proteome</keyword>
<keyword evidence="1" id="KW-0472">Membrane</keyword>
<keyword evidence="1" id="KW-1133">Transmembrane helix</keyword>
<evidence type="ECO:0000256" key="1">
    <source>
        <dbReference type="SAM" id="Phobius"/>
    </source>
</evidence>
<evidence type="ECO:0000313" key="4">
    <source>
        <dbReference type="WBParaSite" id="NBR_0000695801-mRNA-1"/>
    </source>
</evidence>
<reference evidence="2 3" key="2">
    <citation type="submission" date="2018-11" db="EMBL/GenBank/DDBJ databases">
        <authorList>
            <consortium name="Pathogen Informatics"/>
        </authorList>
    </citation>
    <scope>NUCLEOTIDE SEQUENCE [LARGE SCALE GENOMIC DNA]</scope>
</reference>
<proteinExistence type="predicted"/>
<organism evidence="4">
    <name type="scientific">Nippostrongylus brasiliensis</name>
    <name type="common">Rat hookworm</name>
    <dbReference type="NCBI Taxonomy" id="27835"/>
    <lineage>
        <taxon>Eukaryota</taxon>
        <taxon>Metazoa</taxon>
        <taxon>Ecdysozoa</taxon>
        <taxon>Nematoda</taxon>
        <taxon>Chromadorea</taxon>
        <taxon>Rhabditida</taxon>
        <taxon>Rhabditina</taxon>
        <taxon>Rhabditomorpha</taxon>
        <taxon>Strongyloidea</taxon>
        <taxon>Heligmosomidae</taxon>
        <taxon>Nippostrongylus</taxon>
    </lineage>
</organism>
<evidence type="ECO:0000313" key="2">
    <source>
        <dbReference type="EMBL" id="VDL70548.1"/>
    </source>
</evidence>
<dbReference type="Proteomes" id="UP000271162">
    <property type="component" value="Unassembled WGS sequence"/>
</dbReference>
<accession>A0A0N4XVV3</accession>
<gene>
    <name evidence="2" type="ORF">NBR_LOCUS6959</name>
</gene>
<protein>
    <submittedName>
        <fullName evidence="4">ANF_receptor domain-containing protein</fullName>
    </submittedName>
</protein>
<dbReference type="EMBL" id="UYSL01019845">
    <property type="protein sequence ID" value="VDL70548.1"/>
    <property type="molecule type" value="Genomic_DNA"/>
</dbReference>